<dbReference type="Pfam" id="PF13561">
    <property type="entry name" value="adh_short_C2"/>
    <property type="match status" value="1"/>
</dbReference>
<sequence>MSNQQNQDRDLEGKIALVTGGTKGIGKAIANRLARAGAKVIVTARNSPVEADSDHHFIAADLSLPADVIKVAGQINELFGGVDILVNNMGANTYPGGGFGTLTDDDWDQAFQVNLLSSVRLDRALLPKMLQQKSGVIIHISSTSGQFPIWESTMAYSSAKAALNAYSKALADETGPQGVRVLTVSPGLTKTEAMEVFLKDLAKKSGITVDEMTQTLFERVGGVPLGRMAEPEETAELVNFLVSPKASYITGANYFIDGGNFPVVK</sequence>
<dbReference type="SMART" id="SM00822">
    <property type="entry name" value="PKS_KR"/>
    <property type="match status" value="1"/>
</dbReference>
<dbReference type="PANTHER" id="PTHR42879">
    <property type="entry name" value="3-OXOACYL-(ACYL-CARRIER-PROTEIN) REDUCTASE"/>
    <property type="match status" value="1"/>
</dbReference>
<proteinExistence type="inferred from homology"/>
<dbReference type="EMBL" id="JNFF01000116">
    <property type="protein sequence ID" value="KEQ28424.1"/>
    <property type="molecule type" value="Genomic_DNA"/>
</dbReference>
<dbReference type="FunFam" id="3.40.50.720:FF:000084">
    <property type="entry name" value="Short-chain dehydrogenase reductase"/>
    <property type="match status" value="1"/>
</dbReference>
<dbReference type="SUPFAM" id="SSF51735">
    <property type="entry name" value="NAD(P)-binding Rossmann-fold domains"/>
    <property type="match status" value="1"/>
</dbReference>
<comment type="caution">
    <text evidence="3">The sequence shown here is derived from an EMBL/GenBank/DDBJ whole genome shotgun (WGS) entry which is preliminary data.</text>
</comment>
<dbReference type="InterPro" id="IPR002347">
    <property type="entry name" value="SDR_fam"/>
</dbReference>
<name>A0A081PCK1_9SPHI</name>
<dbReference type="RefSeq" id="WP_037444320.1">
    <property type="nucleotide sequence ID" value="NZ_JNFF01000116.1"/>
</dbReference>
<protein>
    <submittedName>
        <fullName evidence="3">Short-chain dehydrogenase</fullName>
    </submittedName>
</protein>
<reference evidence="3 4" key="1">
    <citation type="journal article" date="1992" name="Int. J. Syst. Bacteriol.">
        <title>Sphingobacterium antarcticus sp. nov. a Psychrotrophic Bacterium from the Soils of Schirmacher Oasis, Antarctica.</title>
        <authorList>
            <person name="Shivaji S."/>
            <person name="Ray M.K."/>
            <person name="Rao N.S."/>
            <person name="Saiserr L."/>
            <person name="Jagannadham M.V."/>
            <person name="Kumar G.S."/>
            <person name="Reddy G."/>
            <person name="Bhargava P.M."/>
        </authorList>
    </citation>
    <scope>NUCLEOTIDE SEQUENCE [LARGE SCALE GENOMIC DNA]</scope>
    <source>
        <strain evidence="3 4">4BY</strain>
    </source>
</reference>
<feature type="domain" description="Ketoreductase" evidence="2">
    <location>
        <begin position="14"/>
        <end position="189"/>
    </location>
</feature>
<dbReference type="AlphaFoldDB" id="A0A081PCK1"/>
<dbReference type="eggNOG" id="COG1028">
    <property type="taxonomic scope" value="Bacteria"/>
</dbReference>
<dbReference type="InterPro" id="IPR036291">
    <property type="entry name" value="NAD(P)-bd_dom_sf"/>
</dbReference>
<dbReference type="CDD" id="cd05233">
    <property type="entry name" value="SDR_c"/>
    <property type="match status" value="1"/>
</dbReference>
<dbReference type="Gene3D" id="3.40.50.720">
    <property type="entry name" value="NAD(P)-binding Rossmann-like Domain"/>
    <property type="match status" value="1"/>
</dbReference>
<comment type="similarity">
    <text evidence="1">Belongs to the short-chain dehydrogenases/reductases (SDR) family.</text>
</comment>
<dbReference type="PRINTS" id="PR00080">
    <property type="entry name" value="SDRFAMILY"/>
</dbReference>
<dbReference type="OrthoDB" id="9804774at2"/>
<evidence type="ECO:0000313" key="3">
    <source>
        <dbReference type="EMBL" id="KEQ28424.1"/>
    </source>
</evidence>
<keyword evidence="4" id="KW-1185">Reference proteome</keyword>
<dbReference type="InterPro" id="IPR050259">
    <property type="entry name" value="SDR"/>
</dbReference>
<dbReference type="InterPro" id="IPR057326">
    <property type="entry name" value="KR_dom"/>
</dbReference>
<organism evidence="3 4">
    <name type="scientific">Pedobacter antarcticus 4BY</name>
    <dbReference type="NCBI Taxonomy" id="1358423"/>
    <lineage>
        <taxon>Bacteria</taxon>
        <taxon>Pseudomonadati</taxon>
        <taxon>Bacteroidota</taxon>
        <taxon>Sphingobacteriia</taxon>
        <taxon>Sphingobacteriales</taxon>
        <taxon>Sphingobacteriaceae</taxon>
        <taxon>Pedobacter</taxon>
    </lineage>
</organism>
<dbReference type="NCBIfam" id="NF005095">
    <property type="entry name" value="PRK06523.1"/>
    <property type="match status" value="1"/>
</dbReference>
<dbReference type="Proteomes" id="UP000028007">
    <property type="component" value="Unassembled WGS sequence"/>
</dbReference>
<evidence type="ECO:0000313" key="4">
    <source>
        <dbReference type="Proteomes" id="UP000028007"/>
    </source>
</evidence>
<evidence type="ECO:0000259" key="2">
    <source>
        <dbReference type="SMART" id="SM00822"/>
    </source>
</evidence>
<evidence type="ECO:0000256" key="1">
    <source>
        <dbReference type="ARBA" id="ARBA00006484"/>
    </source>
</evidence>
<gene>
    <name evidence="3" type="ORF">N180_01980</name>
</gene>
<accession>A0A081PCK1</accession>
<dbReference type="PANTHER" id="PTHR42879:SF6">
    <property type="entry name" value="NADPH-DEPENDENT REDUCTASE BACG"/>
    <property type="match status" value="1"/>
</dbReference>
<dbReference type="PRINTS" id="PR00081">
    <property type="entry name" value="GDHRDH"/>
</dbReference>